<keyword evidence="4" id="KW-1185">Reference proteome</keyword>
<feature type="signal peptide" evidence="2">
    <location>
        <begin position="1"/>
        <end position="19"/>
    </location>
</feature>
<proteinExistence type="predicted"/>
<keyword evidence="2" id="KW-0732">Signal</keyword>
<name>A0A553PDP7_TIGCA</name>
<organism evidence="3 4">
    <name type="scientific">Tigriopus californicus</name>
    <name type="common">Marine copepod</name>
    <dbReference type="NCBI Taxonomy" id="6832"/>
    <lineage>
        <taxon>Eukaryota</taxon>
        <taxon>Metazoa</taxon>
        <taxon>Ecdysozoa</taxon>
        <taxon>Arthropoda</taxon>
        <taxon>Crustacea</taxon>
        <taxon>Multicrustacea</taxon>
        <taxon>Hexanauplia</taxon>
        <taxon>Copepoda</taxon>
        <taxon>Harpacticoida</taxon>
        <taxon>Harpacticidae</taxon>
        <taxon>Tigriopus</taxon>
    </lineage>
</organism>
<evidence type="ECO:0000313" key="3">
    <source>
        <dbReference type="EMBL" id="TRY75802.1"/>
    </source>
</evidence>
<evidence type="ECO:0000256" key="2">
    <source>
        <dbReference type="SAM" id="SignalP"/>
    </source>
</evidence>
<feature type="chain" id="PRO_5021809895" evidence="2">
    <location>
        <begin position="20"/>
        <end position="146"/>
    </location>
</feature>
<dbReference type="AlphaFoldDB" id="A0A553PDP7"/>
<evidence type="ECO:0000313" key="4">
    <source>
        <dbReference type="Proteomes" id="UP000318571"/>
    </source>
</evidence>
<sequence>MSRVSLVFLLVAFVVCCSAQNLRKPHLRRPLPPVAYAKPRRYSPAVRRQTSLNPFRWLFSNSTPLRSRGRPAQKRRPALSPQKRDFKVKDLKSKNTKRTFKAAEDIPGYERFTLSEAILPDSDDDNNEEQQAQKTDDEVKEEKESS</sequence>
<feature type="compositionally biased region" description="Basic residues" evidence="1">
    <location>
        <begin position="67"/>
        <end position="77"/>
    </location>
</feature>
<gene>
    <name evidence="3" type="ORF">TCAL_01621</name>
</gene>
<protein>
    <submittedName>
        <fullName evidence="3">Uncharacterized protein</fullName>
    </submittedName>
</protein>
<accession>A0A553PDP7</accession>
<feature type="region of interest" description="Disordered" evidence="1">
    <location>
        <begin position="115"/>
        <end position="146"/>
    </location>
</feature>
<feature type="region of interest" description="Disordered" evidence="1">
    <location>
        <begin position="60"/>
        <end position="103"/>
    </location>
</feature>
<comment type="caution">
    <text evidence="3">The sequence shown here is derived from an EMBL/GenBank/DDBJ whole genome shotgun (WGS) entry which is preliminary data.</text>
</comment>
<dbReference type="Proteomes" id="UP000318571">
    <property type="component" value="Chromosome 2"/>
</dbReference>
<reference evidence="3 4" key="1">
    <citation type="journal article" date="2018" name="Nat. Ecol. Evol.">
        <title>Genomic signatures of mitonuclear coevolution across populations of Tigriopus californicus.</title>
        <authorList>
            <person name="Barreto F.S."/>
            <person name="Watson E.T."/>
            <person name="Lima T.G."/>
            <person name="Willett C.S."/>
            <person name="Edmands S."/>
            <person name="Li W."/>
            <person name="Burton R.S."/>
        </authorList>
    </citation>
    <scope>NUCLEOTIDE SEQUENCE [LARGE SCALE GENOMIC DNA]</scope>
    <source>
        <strain evidence="3 4">San Diego</strain>
    </source>
</reference>
<feature type="compositionally biased region" description="Basic and acidic residues" evidence="1">
    <location>
        <begin position="134"/>
        <end position="146"/>
    </location>
</feature>
<feature type="compositionally biased region" description="Basic and acidic residues" evidence="1">
    <location>
        <begin position="82"/>
        <end position="93"/>
    </location>
</feature>
<evidence type="ECO:0000256" key="1">
    <source>
        <dbReference type="SAM" id="MobiDB-lite"/>
    </source>
</evidence>
<dbReference type="EMBL" id="VCGU01000005">
    <property type="protein sequence ID" value="TRY75802.1"/>
    <property type="molecule type" value="Genomic_DNA"/>
</dbReference>